<evidence type="ECO:0000259" key="2">
    <source>
        <dbReference type="PROSITE" id="PS50053"/>
    </source>
</evidence>
<accession>A0A0G2HYG2</accession>
<dbReference type="InterPro" id="IPR029071">
    <property type="entry name" value="Ubiquitin-like_domsf"/>
</dbReference>
<dbReference type="STRING" id="1214573.A0A0G2HYG2"/>
<feature type="domain" description="Ubiquitin-like" evidence="2">
    <location>
        <begin position="23"/>
        <end position="100"/>
    </location>
</feature>
<evidence type="ECO:0000313" key="3">
    <source>
        <dbReference type="EMBL" id="KKY39718.1"/>
    </source>
</evidence>
<dbReference type="PANTHER" id="PTHR10562">
    <property type="entry name" value="SMALL UBIQUITIN-RELATED MODIFIER"/>
    <property type="match status" value="1"/>
</dbReference>
<sequence>MSFCQHENNSPSAKGPGTPAQPEHLTIKVTDNNVNELTFKIKKYTQLKKLMGAFCERHGKAFDTVRFFSEGVRLVGHETPESLEMQDGDIIEVYYQQAGGNGKK</sequence>
<keyword evidence="4" id="KW-1185">Reference proteome</keyword>
<feature type="region of interest" description="Disordered" evidence="1">
    <location>
        <begin position="1"/>
        <end position="23"/>
    </location>
</feature>
<organism evidence="3 4">
    <name type="scientific">Diaporthe ampelina</name>
    <dbReference type="NCBI Taxonomy" id="1214573"/>
    <lineage>
        <taxon>Eukaryota</taxon>
        <taxon>Fungi</taxon>
        <taxon>Dikarya</taxon>
        <taxon>Ascomycota</taxon>
        <taxon>Pezizomycotina</taxon>
        <taxon>Sordariomycetes</taxon>
        <taxon>Sordariomycetidae</taxon>
        <taxon>Diaporthales</taxon>
        <taxon>Diaporthaceae</taxon>
        <taxon>Diaporthe</taxon>
    </lineage>
</organism>
<dbReference type="EMBL" id="LCUC01000012">
    <property type="protein sequence ID" value="KKY39718.1"/>
    <property type="molecule type" value="Genomic_DNA"/>
</dbReference>
<feature type="compositionally biased region" description="Polar residues" evidence="1">
    <location>
        <begin position="1"/>
        <end position="12"/>
    </location>
</feature>
<dbReference type="InterPro" id="IPR000626">
    <property type="entry name" value="Ubiquitin-like_dom"/>
</dbReference>
<dbReference type="PROSITE" id="PS50053">
    <property type="entry name" value="UBIQUITIN_2"/>
    <property type="match status" value="1"/>
</dbReference>
<dbReference type="AlphaFoldDB" id="A0A0G2HYG2"/>
<dbReference type="Pfam" id="PF11976">
    <property type="entry name" value="Rad60-SLD"/>
    <property type="match status" value="1"/>
</dbReference>
<name>A0A0G2HYG2_9PEZI</name>
<dbReference type="Proteomes" id="UP000034680">
    <property type="component" value="Unassembled WGS sequence"/>
</dbReference>
<dbReference type="InterPro" id="IPR022617">
    <property type="entry name" value="Rad60/SUMO-like_dom"/>
</dbReference>
<reference evidence="3 4" key="1">
    <citation type="submission" date="2015-05" db="EMBL/GenBank/DDBJ databases">
        <title>Distinctive expansion of gene families associated with plant cell wall degradation and secondary metabolism in the genomes of grapevine trunk pathogens.</title>
        <authorList>
            <person name="Lawrence D.P."/>
            <person name="Travadon R."/>
            <person name="Rolshausen P.E."/>
            <person name="Baumgartner K."/>
        </authorList>
    </citation>
    <scope>NUCLEOTIDE SEQUENCE [LARGE SCALE GENOMIC DNA]</scope>
    <source>
        <strain evidence="3">DA912</strain>
    </source>
</reference>
<comment type="caution">
    <text evidence="3">The sequence shown here is derived from an EMBL/GenBank/DDBJ whole genome shotgun (WGS) entry which is preliminary data.</text>
</comment>
<proteinExistence type="predicted"/>
<dbReference type="SUPFAM" id="SSF54236">
    <property type="entry name" value="Ubiquitin-like"/>
    <property type="match status" value="1"/>
</dbReference>
<dbReference type="Gene3D" id="3.10.20.90">
    <property type="entry name" value="Phosphatidylinositol 3-kinase Catalytic Subunit, Chain A, domain 1"/>
    <property type="match status" value="1"/>
</dbReference>
<reference evidence="3 4" key="2">
    <citation type="submission" date="2015-05" db="EMBL/GenBank/DDBJ databases">
        <authorList>
            <person name="Morales-Cruz A."/>
            <person name="Amrine K.C."/>
            <person name="Cantu D."/>
        </authorList>
    </citation>
    <scope>NUCLEOTIDE SEQUENCE [LARGE SCALE GENOMIC DNA]</scope>
    <source>
        <strain evidence="3">DA912</strain>
    </source>
</reference>
<gene>
    <name evidence="3" type="ORF">UCDDA912_g00263</name>
</gene>
<evidence type="ECO:0000256" key="1">
    <source>
        <dbReference type="SAM" id="MobiDB-lite"/>
    </source>
</evidence>
<protein>
    <submittedName>
        <fullName evidence="3">Putative ubiquitin family protein</fullName>
    </submittedName>
</protein>
<dbReference type="OrthoDB" id="442921at2759"/>
<evidence type="ECO:0000313" key="4">
    <source>
        <dbReference type="Proteomes" id="UP000034680"/>
    </source>
</evidence>